<name>A0A4R8QRZ0_9PEZI</name>
<evidence type="ECO:0000313" key="2">
    <source>
        <dbReference type="EMBL" id="TDZ39384.1"/>
    </source>
</evidence>
<evidence type="ECO:0000313" key="3">
    <source>
        <dbReference type="Proteomes" id="UP000295083"/>
    </source>
</evidence>
<protein>
    <submittedName>
        <fullName evidence="2">Uncharacterized protein</fullName>
    </submittedName>
</protein>
<dbReference type="AlphaFoldDB" id="A0A4R8QRZ0"/>
<feature type="region of interest" description="Disordered" evidence="1">
    <location>
        <begin position="30"/>
        <end position="55"/>
    </location>
</feature>
<proteinExistence type="predicted"/>
<evidence type="ECO:0000256" key="1">
    <source>
        <dbReference type="SAM" id="MobiDB-lite"/>
    </source>
</evidence>
<accession>A0A4R8QRZ0</accession>
<gene>
    <name evidence="2" type="ORF">C8035_v003322</name>
</gene>
<organism evidence="2 3">
    <name type="scientific">Colletotrichum spinosum</name>
    <dbReference type="NCBI Taxonomy" id="1347390"/>
    <lineage>
        <taxon>Eukaryota</taxon>
        <taxon>Fungi</taxon>
        <taxon>Dikarya</taxon>
        <taxon>Ascomycota</taxon>
        <taxon>Pezizomycotina</taxon>
        <taxon>Sordariomycetes</taxon>
        <taxon>Hypocreomycetidae</taxon>
        <taxon>Glomerellales</taxon>
        <taxon>Glomerellaceae</taxon>
        <taxon>Colletotrichum</taxon>
        <taxon>Colletotrichum orbiculare species complex</taxon>
    </lineage>
</organism>
<feature type="compositionally biased region" description="Polar residues" evidence="1">
    <location>
        <begin position="41"/>
        <end position="55"/>
    </location>
</feature>
<dbReference type="Proteomes" id="UP000295083">
    <property type="component" value="Unassembled WGS sequence"/>
</dbReference>
<dbReference type="EMBL" id="QAPG01000010">
    <property type="protein sequence ID" value="TDZ39384.1"/>
    <property type="molecule type" value="Genomic_DNA"/>
</dbReference>
<sequence length="66" mass="7190">MSIQSGSFRLYFHNRDGITRKVAPWTTVHGATAGGEPGENTLRSTKGRAQQGSPGISNFNLRIVYP</sequence>
<reference evidence="2 3" key="1">
    <citation type="submission" date="2018-11" db="EMBL/GenBank/DDBJ databases">
        <title>Genome sequence and assembly of Colletotrichum spinosum.</title>
        <authorList>
            <person name="Gan P."/>
            <person name="Shirasu K."/>
        </authorList>
    </citation>
    <scope>NUCLEOTIDE SEQUENCE [LARGE SCALE GENOMIC DNA]</scope>
    <source>
        <strain evidence="2 3">CBS 515.97</strain>
    </source>
</reference>
<comment type="caution">
    <text evidence="2">The sequence shown here is derived from an EMBL/GenBank/DDBJ whole genome shotgun (WGS) entry which is preliminary data.</text>
</comment>
<keyword evidence="3" id="KW-1185">Reference proteome</keyword>